<dbReference type="GeneID" id="6369826"/>
<keyword evidence="2" id="KW-1185">Reference proteome</keyword>
<evidence type="ECO:0000313" key="1">
    <source>
        <dbReference type="EMBL" id="BAG41470.1"/>
    </source>
</evidence>
<dbReference type="RefSeq" id="YP_001949900.1">
    <property type="nucleotide sequence ID" value="NC_010811.2"/>
</dbReference>
<dbReference type="EMBL" id="AB366653">
    <property type="protein sequence ID" value="BAG41470.1"/>
    <property type="molecule type" value="Genomic_DNA"/>
</dbReference>
<evidence type="ECO:0000313" key="2">
    <source>
        <dbReference type="Proteomes" id="UP000001034"/>
    </source>
</evidence>
<dbReference type="Proteomes" id="UP000001034">
    <property type="component" value="Segment"/>
</dbReference>
<reference evidence="1 2" key="1">
    <citation type="journal article" date="2010" name="Virology">
        <title>A jumbo phage infecting the phytopathogen Ralstonia solanacearum defines a new lineage of the Myoviridae family.</title>
        <authorList>
            <person name="Yamada T."/>
            <person name="Satoh S."/>
            <person name="Ishikawa H."/>
            <person name="Fujiwara A."/>
            <person name="Kawasaki T."/>
            <person name="Fujie M."/>
            <person name="Ogata H."/>
        </authorList>
    </citation>
    <scope>NUCLEOTIDE SEQUENCE [LARGE SCALE GENOMIC DNA]</scope>
</reference>
<accession>B2ZXP5</accession>
<name>B2ZXP5_9CAUD</name>
<organism evidence="1 2">
    <name type="scientific">Ralstonia phage phiRSL1</name>
    <dbReference type="NCBI Taxonomy" id="1980924"/>
    <lineage>
        <taxon>Viruses</taxon>
        <taxon>Duplodnaviria</taxon>
        <taxon>Heunggongvirae</taxon>
        <taxon>Uroviricota</taxon>
        <taxon>Caudoviricetes</taxon>
        <taxon>Mieseafarmvirus</taxon>
        <taxon>Mieseafarmvirus RSL1</taxon>
    </lineage>
</organism>
<dbReference type="KEGG" id="vg:6369826"/>
<sequence>MNQDTQDLIKKRDAKLTRLKFTPSAAPRTLVDGWFADITKQQVFDRVVAFLVLQGKQSRGTESGVPYCMYRGTSKSMCAAGCLLPDAFYDRKAQEGVDFYGVLRRIERSTIPGARDWVKMVLPFRDLIQKLQEAHDAFNRKVSAHPDFLSAFLHEAALLAQAYDLQMDPFMYRQLLDA</sequence>
<protein>
    <submittedName>
        <fullName evidence="1">Uncharacterized protein</fullName>
    </submittedName>
</protein>
<proteinExistence type="predicted"/>